<comment type="caution">
    <text evidence="1">The sequence shown here is derived from an EMBL/GenBank/DDBJ whole genome shotgun (WGS) entry which is preliminary data.</text>
</comment>
<accession>A0AAV1VMD4</accession>
<proteinExistence type="predicted"/>
<dbReference type="AlphaFoldDB" id="A0AAV1VMD4"/>
<gene>
    <name evidence="1" type="ORF">PM001_LOCUS32606</name>
</gene>
<protein>
    <submittedName>
        <fullName evidence="1">Uncharacterized protein</fullName>
    </submittedName>
</protein>
<sequence length="87" mass="9548">MAKGIDTLQFLNSRSGRLCPTALLRTQQLGLVIFLYATRNINNQLGTKLPAVPGRWIATPANEVTLPDAIHVAVVQDMLYQKALTTD</sequence>
<dbReference type="EMBL" id="CAKLBY020000378">
    <property type="protein sequence ID" value="CAK7947456.1"/>
    <property type="molecule type" value="Genomic_DNA"/>
</dbReference>
<organism evidence="1 2">
    <name type="scientific">Peronospora matthiolae</name>
    <dbReference type="NCBI Taxonomy" id="2874970"/>
    <lineage>
        <taxon>Eukaryota</taxon>
        <taxon>Sar</taxon>
        <taxon>Stramenopiles</taxon>
        <taxon>Oomycota</taxon>
        <taxon>Peronosporomycetes</taxon>
        <taxon>Peronosporales</taxon>
        <taxon>Peronosporaceae</taxon>
        <taxon>Peronospora</taxon>
    </lineage>
</organism>
<reference evidence="1" key="1">
    <citation type="submission" date="2024-01" db="EMBL/GenBank/DDBJ databases">
        <authorList>
            <person name="Webb A."/>
        </authorList>
    </citation>
    <scope>NUCLEOTIDE SEQUENCE</scope>
    <source>
        <strain evidence="1">Pm1</strain>
    </source>
</reference>
<dbReference type="Proteomes" id="UP001162060">
    <property type="component" value="Unassembled WGS sequence"/>
</dbReference>
<evidence type="ECO:0000313" key="1">
    <source>
        <dbReference type="EMBL" id="CAK7947456.1"/>
    </source>
</evidence>
<name>A0AAV1VMD4_9STRA</name>
<evidence type="ECO:0000313" key="2">
    <source>
        <dbReference type="Proteomes" id="UP001162060"/>
    </source>
</evidence>